<accession>A0ABN3NI47</accession>
<dbReference type="Proteomes" id="UP001501777">
    <property type="component" value="Unassembled WGS sequence"/>
</dbReference>
<evidence type="ECO:0008006" key="4">
    <source>
        <dbReference type="Google" id="ProtNLM"/>
    </source>
</evidence>
<evidence type="ECO:0000313" key="2">
    <source>
        <dbReference type="EMBL" id="GAA2523004.1"/>
    </source>
</evidence>
<sequence>MRPASSFSYWDVGWHMRNLATTEGALAQLDQVSFGAPRADTTSPTVRTRHAARGGKVNRRAHRIPRSTVRFRNLGAASLVFAAALTLAGCSSSSGDSKASTKTSAPASSESTATASTDPQAAEKQAVLNVYDAFWAEQVKAYAQGDTKGTDLKKYATKDALGGVLGDVLVMKKAGTATTGAPKHRAEVTALSASGKTPTATVQDCLDISNWKTVKKKSGQVQPFPSNQPLRYITTATAEKWGKQWLITKVTPEGDRTC</sequence>
<name>A0ABN3NI47_STRLO</name>
<organism evidence="2 3">
    <name type="scientific">Streptomyces longisporus</name>
    <dbReference type="NCBI Taxonomy" id="1948"/>
    <lineage>
        <taxon>Bacteria</taxon>
        <taxon>Bacillati</taxon>
        <taxon>Actinomycetota</taxon>
        <taxon>Actinomycetes</taxon>
        <taxon>Kitasatosporales</taxon>
        <taxon>Streptomycetaceae</taxon>
        <taxon>Streptomyces</taxon>
    </lineage>
</organism>
<keyword evidence="3" id="KW-1185">Reference proteome</keyword>
<reference evidence="2 3" key="1">
    <citation type="journal article" date="2019" name="Int. J. Syst. Evol. Microbiol.">
        <title>The Global Catalogue of Microorganisms (GCM) 10K type strain sequencing project: providing services to taxonomists for standard genome sequencing and annotation.</title>
        <authorList>
            <consortium name="The Broad Institute Genomics Platform"/>
            <consortium name="The Broad Institute Genome Sequencing Center for Infectious Disease"/>
            <person name="Wu L."/>
            <person name="Ma J."/>
        </authorList>
    </citation>
    <scope>NUCLEOTIDE SEQUENCE [LARGE SCALE GENOMIC DNA]</scope>
    <source>
        <strain evidence="2 3">JCM 4395</strain>
    </source>
</reference>
<dbReference type="EMBL" id="BAAASG010000031">
    <property type="protein sequence ID" value="GAA2523004.1"/>
    <property type="molecule type" value="Genomic_DNA"/>
</dbReference>
<proteinExistence type="predicted"/>
<feature type="region of interest" description="Disordered" evidence="1">
    <location>
        <begin position="91"/>
        <end position="120"/>
    </location>
</feature>
<evidence type="ECO:0000313" key="3">
    <source>
        <dbReference type="Proteomes" id="UP001501777"/>
    </source>
</evidence>
<protein>
    <recommendedName>
        <fullName evidence="4">Secreted protein/lipoprotein</fullName>
    </recommendedName>
</protein>
<feature type="region of interest" description="Disordered" evidence="1">
    <location>
        <begin position="36"/>
        <end position="58"/>
    </location>
</feature>
<feature type="compositionally biased region" description="Basic residues" evidence="1">
    <location>
        <begin position="47"/>
        <end position="58"/>
    </location>
</feature>
<gene>
    <name evidence="2" type="ORF">GCM10010276_87600</name>
</gene>
<comment type="caution">
    <text evidence="2">The sequence shown here is derived from an EMBL/GenBank/DDBJ whole genome shotgun (WGS) entry which is preliminary data.</text>
</comment>
<feature type="compositionally biased region" description="Low complexity" evidence="1">
    <location>
        <begin position="91"/>
        <end position="117"/>
    </location>
</feature>
<evidence type="ECO:0000256" key="1">
    <source>
        <dbReference type="SAM" id="MobiDB-lite"/>
    </source>
</evidence>